<dbReference type="Pfam" id="PF05641">
    <property type="entry name" value="Agenet"/>
    <property type="match status" value="1"/>
</dbReference>
<name>A0A1S2XH33_CICAR</name>
<accession>A0A1S2XH33</accession>
<reference evidence="2" key="1">
    <citation type="journal article" date="2013" name="Nat. Biotechnol.">
        <title>Draft genome sequence of chickpea (Cicer arietinum) provides a resource for trait improvement.</title>
        <authorList>
            <person name="Varshney R.K."/>
            <person name="Song C."/>
            <person name="Saxena R.K."/>
            <person name="Azam S."/>
            <person name="Yu S."/>
            <person name="Sharpe A.G."/>
            <person name="Cannon S."/>
            <person name="Baek J."/>
            <person name="Rosen B.D."/>
            <person name="Tar'an B."/>
            <person name="Millan T."/>
            <person name="Zhang X."/>
            <person name="Ramsay L.D."/>
            <person name="Iwata A."/>
            <person name="Wang Y."/>
            <person name="Nelson W."/>
            <person name="Farmer A.D."/>
            <person name="Gaur P.M."/>
            <person name="Soderlund C."/>
            <person name="Penmetsa R.V."/>
            <person name="Xu C."/>
            <person name="Bharti A.K."/>
            <person name="He W."/>
            <person name="Winter P."/>
            <person name="Zhao S."/>
            <person name="Hane J.K."/>
            <person name="Carrasquilla-Garcia N."/>
            <person name="Condie J.A."/>
            <person name="Upadhyaya H.D."/>
            <person name="Luo M.C."/>
            <person name="Thudi M."/>
            <person name="Gowda C.L."/>
            <person name="Singh N.P."/>
            <person name="Lichtenzveig J."/>
            <person name="Gali K.K."/>
            <person name="Rubio J."/>
            <person name="Nadarajan N."/>
            <person name="Dolezel J."/>
            <person name="Bansal K.C."/>
            <person name="Xu X."/>
            <person name="Edwards D."/>
            <person name="Zhang G."/>
            <person name="Kahl G."/>
            <person name="Gil J."/>
            <person name="Singh K.B."/>
            <person name="Datta S.K."/>
            <person name="Jackson S.A."/>
            <person name="Wang J."/>
            <person name="Cook D.R."/>
        </authorList>
    </citation>
    <scope>NUCLEOTIDE SEQUENCE [LARGE SCALE GENOMIC DNA]</scope>
    <source>
        <strain evidence="2">cv. CDC Frontier</strain>
    </source>
</reference>
<gene>
    <name evidence="3" type="primary">LOC101493132</name>
</gene>
<dbReference type="OrthoDB" id="938602at2759"/>
<evidence type="ECO:0000259" key="1">
    <source>
        <dbReference type="SMART" id="SM00743"/>
    </source>
</evidence>
<organism evidence="2 3">
    <name type="scientific">Cicer arietinum</name>
    <name type="common">Chickpea</name>
    <name type="synonym">Garbanzo</name>
    <dbReference type="NCBI Taxonomy" id="3827"/>
    <lineage>
        <taxon>Eukaryota</taxon>
        <taxon>Viridiplantae</taxon>
        <taxon>Streptophyta</taxon>
        <taxon>Embryophyta</taxon>
        <taxon>Tracheophyta</taxon>
        <taxon>Spermatophyta</taxon>
        <taxon>Magnoliopsida</taxon>
        <taxon>eudicotyledons</taxon>
        <taxon>Gunneridae</taxon>
        <taxon>Pentapetalae</taxon>
        <taxon>rosids</taxon>
        <taxon>fabids</taxon>
        <taxon>Fabales</taxon>
        <taxon>Fabaceae</taxon>
        <taxon>Papilionoideae</taxon>
        <taxon>50 kb inversion clade</taxon>
        <taxon>NPAAA clade</taxon>
        <taxon>Hologalegina</taxon>
        <taxon>IRL clade</taxon>
        <taxon>Cicereae</taxon>
        <taxon>Cicer</taxon>
    </lineage>
</organism>
<protein>
    <submittedName>
        <fullName evidence="3">DUF724 domain-containing protein 2-like</fullName>
    </submittedName>
</protein>
<reference evidence="3" key="2">
    <citation type="submission" date="2025-08" db="UniProtKB">
        <authorList>
            <consortium name="RefSeq"/>
        </authorList>
    </citation>
    <scope>IDENTIFICATION</scope>
    <source>
        <tissue evidence="3">Etiolated seedlings</tissue>
    </source>
</reference>
<dbReference type="SMART" id="SM00743">
    <property type="entry name" value="Agenet"/>
    <property type="match status" value="2"/>
</dbReference>
<feature type="domain" description="Agenet" evidence="1">
    <location>
        <begin position="8"/>
        <end position="76"/>
    </location>
</feature>
<proteinExistence type="predicted"/>
<dbReference type="InterPro" id="IPR008395">
    <property type="entry name" value="Agenet-like_dom"/>
</dbReference>
<dbReference type="Proteomes" id="UP000087171">
    <property type="component" value="Chromosome Ca1"/>
</dbReference>
<dbReference type="CDD" id="cd20405">
    <property type="entry name" value="Tudor_Agenet_AtDUF_rpt1_3"/>
    <property type="match status" value="1"/>
</dbReference>
<dbReference type="Gene3D" id="2.30.30.140">
    <property type="match status" value="1"/>
</dbReference>
<dbReference type="InterPro" id="IPR014002">
    <property type="entry name" value="Agenet_dom_plant"/>
</dbReference>
<dbReference type="PANTHER" id="PTHR31917:SF148">
    <property type="entry name" value="DUF724 DOMAIN-CONTAINING PROTEIN 2"/>
    <property type="match status" value="1"/>
</dbReference>
<dbReference type="KEGG" id="cam:101493132"/>
<dbReference type="eggNOG" id="ENOG502S5TM">
    <property type="taxonomic scope" value="Eukaryota"/>
</dbReference>
<dbReference type="GeneID" id="101493132"/>
<keyword evidence="2" id="KW-1185">Reference proteome</keyword>
<dbReference type="AlphaFoldDB" id="A0A1S2XH33"/>
<evidence type="ECO:0000313" key="2">
    <source>
        <dbReference type="Proteomes" id="UP000087171"/>
    </source>
</evidence>
<dbReference type="PANTHER" id="PTHR31917">
    <property type="entry name" value="AGENET DOMAIN-CONTAINING PROTEIN-RELATED"/>
    <property type="match status" value="1"/>
</dbReference>
<feature type="domain" description="Agenet" evidence="1">
    <location>
        <begin position="79"/>
        <end position="143"/>
    </location>
</feature>
<dbReference type="PaxDb" id="3827-XP_004487943.1"/>
<dbReference type="RefSeq" id="XP_004487943.1">
    <property type="nucleotide sequence ID" value="XM_004487886.2"/>
</dbReference>
<evidence type="ECO:0000313" key="3">
    <source>
        <dbReference type="RefSeq" id="XP_004487943.1"/>
    </source>
</evidence>
<sequence length="145" mass="17727">MRPPVKRIDYKVGDKVEVCSKEQGFVGSYYEATIVSCLENGKYVVRYKNLLEDDNSKPLKETIFPKELRRLPPHVRNLPEFRLNQKVDVFDNDGWWLRKIISEKILSRKRYYYMVYFFTTHEVIYYPCNRIRVHEWFHREWILEA</sequence>